<dbReference type="AlphaFoldDB" id="A0A507QZS5"/>
<gene>
    <name evidence="2" type="ORF">MPDQ_004655</name>
</gene>
<feature type="compositionally biased region" description="Polar residues" evidence="1">
    <location>
        <begin position="15"/>
        <end position="25"/>
    </location>
</feature>
<feature type="region of interest" description="Disordered" evidence="1">
    <location>
        <begin position="451"/>
        <end position="471"/>
    </location>
</feature>
<organism evidence="2 3">
    <name type="scientific">Monascus purpureus</name>
    <name type="common">Red mold</name>
    <name type="synonym">Monascus anka</name>
    <dbReference type="NCBI Taxonomy" id="5098"/>
    <lineage>
        <taxon>Eukaryota</taxon>
        <taxon>Fungi</taxon>
        <taxon>Dikarya</taxon>
        <taxon>Ascomycota</taxon>
        <taxon>Pezizomycotina</taxon>
        <taxon>Eurotiomycetes</taxon>
        <taxon>Eurotiomycetidae</taxon>
        <taxon>Eurotiales</taxon>
        <taxon>Aspergillaceae</taxon>
        <taxon>Monascus</taxon>
    </lineage>
</organism>
<dbReference type="OrthoDB" id="5204833at2759"/>
<feature type="compositionally biased region" description="Polar residues" evidence="1">
    <location>
        <begin position="45"/>
        <end position="54"/>
    </location>
</feature>
<feature type="region of interest" description="Disordered" evidence="1">
    <location>
        <begin position="244"/>
        <end position="324"/>
    </location>
</feature>
<protein>
    <recommendedName>
        <fullName evidence="4">Erythromycin esterase</fullName>
    </recommendedName>
</protein>
<feature type="region of interest" description="Disordered" evidence="1">
    <location>
        <begin position="123"/>
        <end position="146"/>
    </location>
</feature>
<reference evidence="2 3" key="1">
    <citation type="submission" date="2019-06" db="EMBL/GenBank/DDBJ databases">
        <title>Wine fermentation using esterase from Monascus purpureus.</title>
        <authorList>
            <person name="Geng C."/>
            <person name="Zhang Y."/>
        </authorList>
    </citation>
    <scope>NUCLEOTIDE SEQUENCE [LARGE SCALE GENOMIC DNA]</scope>
    <source>
        <strain evidence="2">HQ1</strain>
    </source>
</reference>
<feature type="region of interest" description="Disordered" evidence="1">
    <location>
        <begin position="1"/>
        <end position="108"/>
    </location>
</feature>
<feature type="compositionally biased region" description="Basic and acidic residues" evidence="1">
    <location>
        <begin position="261"/>
        <end position="272"/>
    </location>
</feature>
<dbReference type="STRING" id="5098.A0A507QZS5"/>
<feature type="region of interest" description="Disordered" evidence="1">
    <location>
        <begin position="492"/>
        <end position="520"/>
    </location>
</feature>
<feature type="region of interest" description="Disordered" evidence="1">
    <location>
        <begin position="342"/>
        <end position="384"/>
    </location>
</feature>
<feature type="compositionally biased region" description="Polar residues" evidence="1">
    <location>
        <begin position="461"/>
        <end position="471"/>
    </location>
</feature>
<evidence type="ECO:0000313" key="3">
    <source>
        <dbReference type="Proteomes" id="UP000319663"/>
    </source>
</evidence>
<dbReference type="Proteomes" id="UP000319663">
    <property type="component" value="Unassembled WGS sequence"/>
</dbReference>
<feature type="region of interest" description="Disordered" evidence="1">
    <location>
        <begin position="537"/>
        <end position="562"/>
    </location>
</feature>
<comment type="caution">
    <text evidence="2">The sequence shown here is derived from an EMBL/GenBank/DDBJ whole genome shotgun (WGS) entry which is preliminary data.</text>
</comment>
<evidence type="ECO:0008006" key="4">
    <source>
        <dbReference type="Google" id="ProtNLM"/>
    </source>
</evidence>
<dbReference type="EMBL" id="VIFY01000030">
    <property type="protein sequence ID" value="TQB74549.1"/>
    <property type="molecule type" value="Genomic_DNA"/>
</dbReference>
<feature type="compositionally biased region" description="Polar residues" evidence="1">
    <location>
        <begin position="574"/>
        <end position="584"/>
    </location>
</feature>
<name>A0A507QZS5_MONPU</name>
<proteinExistence type="predicted"/>
<evidence type="ECO:0000256" key="1">
    <source>
        <dbReference type="SAM" id="MobiDB-lite"/>
    </source>
</evidence>
<feature type="compositionally biased region" description="Basic and acidic residues" evidence="1">
    <location>
        <begin position="299"/>
        <end position="311"/>
    </location>
</feature>
<sequence length="638" mass="69700">MAVRRSARIRERQSSAEIQTPNSHSRAPEKLSSVTERDETRVIDAQSNVETTAIASPFASVPKTPDHDPATHKKPPTYAKTPTSTGRVRPSHEEMHPSKVHQSTTKQADSGLVLGFKPVKKDENGNVIKEGPVENTPTKAKGPRTNQLGTPTFEFSFASQDAQLSEDAKRLMESVREDVGRIKAQMVAEKNSKMHNGEDTENFQGDRKIAKPKGIAGRFSAAHMAQFKKMDSIAGHPSAFRAAPGRFQPVIKTLKRTPSKARLDEETEKTPKPSESTPVRKSMPSPAVTDSRAKRVKHVLTDDASTHRSESNEGPASAKSVDPYPRTAAHNLLRTPVKPTIARSSSVRPHRPSKIPSLAESSASKAFATPHAPQTEFNPKLKSNLPTFGNLKSILRRHQPLFSRDPTKIAAGTHLAAPDFSSNMLLGASRERTSVPDPVETPSPKKRVEFTLDSESHEELSQPSPSPSKIPTVQARTMMSDVVYPTLPALTPEKESTSATPVTCKDKVPTIRPVRPSGVAMNAPPLERLLAVPHGIQNRKRRREETEDDTDIENVPPTDATPNLRLTKKIRMTSASPEKVTTPSPVKRRSTAVGRTPGRATPSHTPVRFGSPASAGPKSKPVLSMSRLNMLAKPKERR</sequence>
<evidence type="ECO:0000313" key="2">
    <source>
        <dbReference type="EMBL" id="TQB74549.1"/>
    </source>
</evidence>
<accession>A0A507QZS5</accession>
<keyword evidence="3" id="KW-1185">Reference proteome</keyword>
<feature type="compositionally biased region" description="Basic and acidic residues" evidence="1">
    <location>
        <begin position="451"/>
        <end position="460"/>
    </location>
</feature>
<feature type="region of interest" description="Disordered" evidence="1">
    <location>
        <begin position="574"/>
        <end position="638"/>
    </location>
</feature>